<keyword evidence="3" id="KW-1185">Reference proteome</keyword>
<organism evidence="2 3">
    <name type="scientific">Austropuccinia psidii MF-1</name>
    <dbReference type="NCBI Taxonomy" id="1389203"/>
    <lineage>
        <taxon>Eukaryota</taxon>
        <taxon>Fungi</taxon>
        <taxon>Dikarya</taxon>
        <taxon>Basidiomycota</taxon>
        <taxon>Pucciniomycotina</taxon>
        <taxon>Pucciniomycetes</taxon>
        <taxon>Pucciniales</taxon>
        <taxon>Sphaerophragmiaceae</taxon>
        <taxon>Austropuccinia</taxon>
    </lineage>
</organism>
<name>A0A9Q3P4Y3_9BASI</name>
<feature type="compositionally biased region" description="Basic residues" evidence="1">
    <location>
        <begin position="138"/>
        <end position="153"/>
    </location>
</feature>
<evidence type="ECO:0000313" key="3">
    <source>
        <dbReference type="Proteomes" id="UP000765509"/>
    </source>
</evidence>
<sequence>MPIFNVQPKTMPPSTPDPIPSPILHQNTQISDPDLTSISTFLSNLKAPPMANQKHINPLLFVSDFLTDTDSSTPNYETGVPSLSYSNTRLTSNNFGSDSRIYHPMELNEQSSEEYKGEDNEYLTADDSGLGVDDNTPPKRRKLAGKRQRIQLF</sequence>
<dbReference type="EMBL" id="AVOT02053871">
    <property type="protein sequence ID" value="MBW0548632.1"/>
    <property type="molecule type" value="Genomic_DNA"/>
</dbReference>
<accession>A0A9Q3P4Y3</accession>
<protein>
    <submittedName>
        <fullName evidence="2">Uncharacterized protein</fullName>
    </submittedName>
</protein>
<reference evidence="2" key="1">
    <citation type="submission" date="2021-03" db="EMBL/GenBank/DDBJ databases">
        <title>Draft genome sequence of rust myrtle Austropuccinia psidii MF-1, a brazilian biotype.</title>
        <authorList>
            <person name="Quecine M.C."/>
            <person name="Pachon D.M.R."/>
            <person name="Bonatelli M.L."/>
            <person name="Correr F.H."/>
            <person name="Franceschini L.M."/>
            <person name="Leite T.F."/>
            <person name="Margarido G.R.A."/>
            <person name="Almeida C.A."/>
            <person name="Ferrarezi J.A."/>
            <person name="Labate C.A."/>
        </authorList>
    </citation>
    <scope>NUCLEOTIDE SEQUENCE</scope>
    <source>
        <strain evidence="2">MF-1</strain>
    </source>
</reference>
<gene>
    <name evidence="2" type="ORF">O181_088347</name>
</gene>
<feature type="region of interest" description="Disordered" evidence="1">
    <location>
        <begin position="110"/>
        <end position="153"/>
    </location>
</feature>
<dbReference type="Proteomes" id="UP000765509">
    <property type="component" value="Unassembled WGS sequence"/>
</dbReference>
<dbReference type="AlphaFoldDB" id="A0A9Q3P4Y3"/>
<comment type="caution">
    <text evidence="2">The sequence shown here is derived from an EMBL/GenBank/DDBJ whole genome shotgun (WGS) entry which is preliminary data.</text>
</comment>
<evidence type="ECO:0000256" key="1">
    <source>
        <dbReference type="SAM" id="MobiDB-lite"/>
    </source>
</evidence>
<proteinExistence type="predicted"/>
<evidence type="ECO:0000313" key="2">
    <source>
        <dbReference type="EMBL" id="MBW0548632.1"/>
    </source>
</evidence>